<evidence type="ECO:0000313" key="1">
    <source>
        <dbReference type="EMBL" id="PWN53159.1"/>
    </source>
</evidence>
<reference evidence="1 2" key="1">
    <citation type="journal article" date="2018" name="Mol. Biol. Evol.">
        <title>Broad Genomic Sampling Reveals a Smut Pathogenic Ancestry of the Fungal Clade Ustilaginomycotina.</title>
        <authorList>
            <person name="Kijpornyongpan T."/>
            <person name="Mondo S.J."/>
            <person name="Barry K."/>
            <person name="Sandor L."/>
            <person name="Lee J."/>
            <person name="Lipzen A."/>
            <person name="Pangilinan J."/>
            <person name="LaButti K."/>
            <person name="Hainaut M."/>
            <person name="Henrissat B."/>
            <person name="Grigoriev I.V."/>
            <person name="Spatafora J.W."/>
            <person name="Aime M.C."/>
        </authorList>
    </citation>
    <scope>NUCLEOTIDE SEQUENCE [LARGE SCALE GENOMIC DNA]</scope>
    <source>
        <strain evidence="1 2">SA 807</strain>
    </source>
</reference>
<organism evidence="1 2">
    <name type="scientific">Violaceomyces palustris</name>
    <dbReference type="NCBI Taxonomy" id="1673888"/>
    <lineage>
        <taxon>Eukaryota</taxon>
        <taxon>Fungi</taxon>
        <taxon>Dikarya</taxon>
        <taxon>Basidiomycota</taxon>
        <taxon>Ustilaginomycotina</taxon>
        <taxon>Ustilaginomycetes</taxon>
        <taxon>Violaceomycetales</taxon>
        <taxon>Violaceomycetaceae</taxon>
        <taxon>Violaceomyces</taxon>
    </lineage>
</organism>
<dbReference type="EMBL" id="KZ819739">
    <property type="protein sequence ID" value="PWN53159.1"/>
    <property type="molecule type" value="Genomic_DNA"/>
</dbReference>
<evidence type="ECO:0000313" key="2">
    <source>
        <dbReference type="Proteomes" id="UP000245626"/>
    </source>
</evidence>
<gene>
    <name evidence="1" type="ORF">IE53DRAFT_377568</name>
</gene>
<name>A0ACD0P521_9BASI</name>
<accession>A0ACD0P521</accession>
<proteinExistence type="predicted"/>
<protein>
    <submittedName>
        <fullName evidence="1">Uncharacterized protein</fullName>
    </submittedName>
</protein>
<sequence length="173" mass="20279">MKQVLKTVTFGSFDRMVEYDRWIVPGQHCYTPRELKEMKEEVRNEPMMFFAEVAWASGLASMRSEKPLTSRDRTRLAIERCEEHTFKSKCTLKFNRANRDRLDALRKSRRSEYEVVVKAEGLRKERSEAVAVSQTSTCGSMRRKNRREQRQVDVLKREKSEDIAVTQISPPTS</sequence>
<keyword evidence="2" id="KW-1185">Reference proteome</keyword>
<dbReference type="Proteomes" id="UP000245626">
    <property type="component" value="Unassembled WGS sequence"/>
</dbReference>